<dbReference type="GO" id="GO:0033228">
    <property type="term" value="P:cysteine export across plasma membrane"/>
    <property type="evidence" value="ECO:0007669"/>
    <property type="project" value="TreeGrafter"/>
</dbReference>
<evidence type="ECO:0000256" key="6">
    <source>
        <dbReference type="SAM" id="Phobius"/>
    </source>
</evidence>
<protein>
    <recommendedName>
        <fullName evidence="9">LysE family translocator</fullName>
    </recommendedName>
</protein>
<evidence type="ECO:0000256" key="3">
    <source>
        <dbReference type="ARBA" id="ARBA00022692"/>
    </source>
</evidence>
<evidence type="ECO:0000256" key="4">
    <source>
        <dbReference type="ARBA" id="ARBA00022989"/>
    </source>
</evidence>
<keyword evidence="2" id="KW-1003">Cell membrane</keyword>
<sequence length="209" mass="22978">MSSLPLFSSSLASDIGLPLLTFAFLTAGTPGPNNMMLTASGARFGWRRTVPHIFGIFCGLAVMIALSGLGLAQLFIVFPACQWLLKLAGGAYLLWLSYKLWTAKAGHSALPFLDRPMRPHEAALFQGVNPKAWMMATTIISLFAVKPEQTLQVTVMAIAVFCMVGWVTGSAWTLLGQSIRHWLQDPRRERWFNRALAVLMAGCVAWFMS</sequence>
<keyword evidence="3 6" id="KW-0812">Transmembrane</keyword>
<comment type="caution">
    <text evidence="7">The sequence shown here is derived from an EMBL/GenBank/DDBJ whole genome shotgun (WGS) entry which is preliminary data.</text>
</comment>
<accession>A0A2S5KTZ2</accession>
<dbReference type="EMBL" id="PRLP01000017">
    <property type="protein sequence ID" value="PPC78183.1"/>
    <property type="molecule type" value="Genomic_DNA"/>
</dbReference>
<evidence type="ECO:0008006" key="9">
    <source>
        <dbReference type="Google" id="ProtNLM"/>
    </source>
</evidence>
<dbReference type="Proteomes" id="UP000238196">
    <property type="component" value="Unassembled WGS sequence"/>
</dbReference>
<evidence type="ECO:0000256" key="5">
    <source>
        <dbReference type="ARBA" id="ARBA00023136"/>
    </source>
</evidence>
<feature type="transmembrane region" description="Helical" evidence="6">
    <location>
        <begin position="151"/>
        <end position="175"/>
    </location>
</feature>
<comment type="subcellular location">
    <subcellularLocation>
        <location evidence="1">Cell membrane</location>
        <topology evidence="1">Multi-pass membrane protein</topology>
    </subcellularLocation>
</comment>
<feature type="transmembrane region" description="Helical" evidence="6">
    <location>
        <begin position="6"/>
        <end position="27"/>
    </location>
</feature>
<feature type="transmembrane region" description="Helical" evidence="6">
    <location>
        <begin position="53"/>
        <end position="77"/>
    </location>
</feature>
<reference evidence="7 8" key="1">
    <citation type="submission" date="2018-02" db="EMBL/GenBank/DDBJ databases">
        <title>novel marine gammaproteobacteria from coastal saline agro ecosystem.</title>
        <authorList>
            <person name="Krishnan R."/>
            <person name="Ramesh Kumar N."/>
        </authorList>
    </citation>
    <scope>NUCLEOTIDE SEQUENCE [LARGE SCALE GENOMIC DNA]</scope>
    <source>
        <strain evidence="7 8">228</strain>
    </source>
</reference>
<feature type="transmembrane region" description="Helical" evidence="6">
    <location>
        <begin position="83"/>
        <end position="101"/>
    </location>
</feature>
<gene>
    <name evidence="7" type="ORF">C4K68_05970</name>
</gene>
<dbReference type="InterPro" id="IPR001123">
    <property type="entry name" value="LeuE-type"/>
</dbReference>
<dbReference type="GO" id="GO:0005886">
    <property type="term" value="C:plasma membrane"/>
    <property type="evidence" value="ECO:0007669"/>
    <property type="project" value="UniProtKB-SubCell"/>
</dbReference>
<feature type="transmembrane region" description="Helical" evidence="6">
    <location>
        <begin position="191"/>
        <end position="208"/>
    </location>
</feature>
<dbReference type="Pfam" id="PF01810">
    <property type="entry name" value="LysE"/>
    <property type="match status" value="1"/>
</dbReference>
<dbReference type="PANTHER" id="PTHR30086">
    <property type="entry name" value="ARGININE EXPORTER PROTEIN ARGO"/>
    <property type="match status" value="1"/>
</dbReference>
<evidence type="ECO:0000256" key="1">
    <source>
        <dbReference type="ARBA" id="ARBA00004651"/>
    </source>
</evidence>
<name>A0A2S5KTZ2_9PROT</name>
<evidence type="ECO:0000313" key="8">
    <source>
        <dbReference type="Proteomes" id="UP000238196"/>
    </source>
</evidence>
<organism evidence="7 8">
    <name type="scientific">Proteobacteria bacterium 228</name>
    <dbReference type="NCBI Taxonomy" id="2083153"/>
    <lineage>
        <taxon>Bacteria</taxon>
        <taxon>Pseudomonadati</taxon>
        <taxon>Pseudomonadota</taxon>
    </lineage>
</organism>
<evidence type="ECO:0000256" key="2">
    <source>
        <dbReference type="ARBA" id="ARBA00022475"/>
    </source>
</evidence>
<dbReference type="GO" id="GO:0015171">
    <property type="term" value="F:amino acid transmembrane transporter activity"/>
    <property type="evidence" value="ECO:0007669"/>
    <property type="project" value="TreeGrafter"/>
</dbReference>
<proteinExistence type="predicted"/>
<evidence type="ECO:0000313" key="7">
    <source>
        <dbReference type="EMBL" id="PPC78183.1"/>
    </source>
</evidence>
<keyword evidence="4 6" id="KW-1133">Transmembrane helix</keyword>
<dbReference type="AlphaFoldDB" id="A0A2S5KTZ2"/>
<keyword evidence="5 6" id="KW-0472">Membrane</keyword>
<dbReference type="OrthoDB" id="9812084at2"/>
<dbReference type="PANTHER" id="PTHR30086:SF20">
    <property type="entry name" value="ARGININE EXPORTER PROTEIN ARGO-RELATED"/>
    <property type="match status" value="1"/>
</dbReference>